<protein>
    <submittedName>
        <fullName evidence="1">DUF1810 family protein</fullName>
    </submittedName>
</protein>
<dbReference type="Pfam" id="PF08837">
    <property type="entry name" value="DUF1810"/>
    <property type="match status" value="1"/>
</dbReference>
<reference evidence="2" key="1">
    <citation type="submission" date="2023-09" db="EMBL/GenBank/DDBJ databases">
        <authorList>
            <person name="Li S."/>
            <person name="Li X."/>
            <person name="Zhang C."/>
            <person name="Zhao Z."/>
        </authorList>
    </citation>
    <scope>NUCLEOTIDE SEQUENCE [LARGE SCALE GENOMIC DNA]</scope>
    <source>
        <strain evidence="2">SQ345</strain>
    </source>
</reference>
<dbReference type="InterPro" id="IPR014937">
    <property type="entry name" value="DUF1810"/>
</dbReference>
<dbReference type="Proteomes" id="UP001248581">
    <property type="component" value="Chromosome"/>
</dbReference>
<name>A0ABY9TDM9_9GAMM</name>
<sequence>MPLLKFIRAQDKCWHRVCNELSAGKKQSHWIWYVFPQISGLGHSENAEHYGIETAEQAKDYFSNPKLRLRLISATQCVLKHQDKRLDEIMGKPDDLKFISSMTLFYKTTEEDIFKQALDTFNNGEFCSQTVDFLSK</sequence>
<evidence type="ECO:0000313" key="1">
    <source>
        <dbReference type="EMBL" id="WNC66962.1"/>
    </source>
</evidence>
<dbReference type="SUPFAM" id="SSF140736">
    <property type="entry name" value="Rv1873-like"/>
    <property type="match status" value="1"/>
</dbReference>
<proteinExistence type="predicted"/>
<dbReference type="Gene3D" id="1.25.40.380">
    <property type="entry name" value="Protein of unknown function DUF1810"/>
    <property type="match status" value="1"/>
</dbReference>
<accession>A0ABY9TDM9</accession>
<dbReference type="RefSeq" id="WP_348386126.1">
    <property type="nucleotide sequence ID" value="NZ_CP134146.1"/>
</dbReference>
<keyword evidence="2" id="KW-1185">Reference proteome</keyword>
<evidence type="ECO:0000313" key="2">
    <source>
        <dbReference type="Proteomes" id="UP001248581"/>
    </source>
</evidence>
<dbReference type="InterPro" id="IPR036287">
    <property type="entry name" value="Rv1873-like_sf"/>
</dbReference>
<dbReference type="EMBL" id="CP134146">
    <property type="protein sequence ID" value="WNC66962.1"/>
    <property type="molecule type" value="Genomic_DNA"/>
</dbReference>
<gene>
    <name evidence="1" type="ORF">RI845_10515</name>
</gene>
<organism evidence="1 2">
    <name type="scientific">Thalassotalea nanhaiensis</name>
    <dbReference type="NCBI Taxonomy" id="3065648"/>
    <lineage>
        <taxon>Bacteria</taxon>
        <taxon>Pseudomonadati</taxon>
        <taxon>Pseudomonadota</taxon>
        <taxon>Gammaproteobacteria</taxon>
        <taxon>Alteromonadales</taxon>
        <taxon>Colwelliaceae</taxon>
        <taxon>Thalassotalea</taxon>
    </lineage>
</organism>